<accession>D7G2E6</accession>
<evidence type="ECO:0000313" key="3">
    <source>
        <dbReference type="Proteomes" id="UP000002630"/>
    </source>
</evidence>
<name>D7G2E6_ECTSI</name>
<keyword evidence="1" id="KW-0732">Signal</keyword>
<evidence type="ECO:0000256" key="1">
    <source>
        <dbReference type="SAM" id="SignalP"/>
    </source>
</evidence>
<feature type="chain" id="PRO_5003096145" evidence="1">
    <location>
        <begin position="22"/>
        <end position="49"/>
    </location>
</feature>
<organism evidence="2 3">
    <name type="scientific">Ectocarpus siliculosus</name>
    <name type="common">Brown alga</name>
    <name type="synonym">Conferva siliculosa</name>
    <dbReference type="NCBI Taxonomy" id="2880"/>
    <lineage>
        <taxon>Eukaryota</taxon>
        <taxon>Sar</taxon>
        <taxon>Stramenopiles</taxon>
        <taxon>Ochrophyta</taxon>
        <taxon>PX clade</taxon>
        <taxon>Phaeophyceae</taxon>
        <taxon>Ectocarpales</taxon>
        <taxon>Ectocarpaceae</taxon>
        <taxon>Ectocarpus</taxon>
    </lineage>
</organism>
<proteinExistence type="predicted"/>
<feature type="signal peptide" evidence="1">
    <location>
        <begin position="1"/>
        <end position="21"/>
    </location>
</feature>
<protein>
    <submittedName>
        <fullName evidence="2">Uncharacterized protein</fullName>
    </submittedName>
</protein>
<gene>
    <name evidence="2" type="ORF">Esi_0472_0008</name>
</gene>
<reference evidence="2 3" key="1">
    <citation type="journal article" date="2010" name="Nature">
        <title>The Ectocarpus genome and the independent evolution of multicellularity in brown algae.</title>
        <authorList>
            <person name="Cock J.M."/>
            <person name="Sterck L."/>
            <person name="Rouze P."/>
            <person name="Scornet D."/>
            <person name="Allen A.E."/>
            <person name="Amoutzias G."/>
            <person name="Anthouard V."/>
            <person name="Artiguenave F."/>
            <person name="Aury J.M."/>
            <person name="Badger J.H."/>
            <person name="Beszteri B."/>
            <person name="Billiau K."/>
            <person name="Bonnet E."/>
            <person name="Bothwell J.H."/>
            <person name="Bowler C."/>
            <person name="Boyen C."/>
            <person name="Brownlee C."/>
            <person name="Carrano C.J."/>
            <person name="Charrier B."/>
            <person name="Cho G.Y."/>
            <person name="Coelho S.M."/>
            <person name="Collen J."/>
            <person name="Corre E."/>
            <person name="Da Silva C."/>
            <person name="Delage L."/>
            <person name="Delaroque N."/>
            <person name="Dittami S.M."/>
            <person name="Doulbeau S."/>
            <person name="Elias M."/>
            <person name="Farnham G."/>
            <person name="Gachon C.M."/>
            <person name="Gschloessl B."/>
            <person name="Heesch S."/>
            <person name="Jabbari K."/>
            <person name="Jubin C."/>
            <person name="Kawai H."/>
            <person name="Kimura K."/>
            <person name="Kloareg B."/>
            <person name="Kupper F.C."/>
            <person name="Lang D."/>
            <person name="Le Bail A."/>
            <person name="Leblanc C."/>
            <person name="Lerouge P."/>
            <person name="Lohr M."/>
            <person name="Lopez P.J."/>
            <person name="Martens C."/>
            <person name="Maumus F."/>
            <person name="Michel G."/>
            <person name="Miranda-Saavedra D."/>
            <person name="Morales J."/>
            <person name="Moreau H."/>
            <person name="Motomura T."/>
            <person name="Nagasato C."/>
            <person name="Napoli C.A."/>
            <person name="Nelson D.R."/>
            <person name="Nyvall-Collen P."/>
            <person name="Peters A.F."/>
            <person name="Pommier C."/>
            <person name="Potin P."/>
            <person name="Poulain J."/>
            <person name="Quesneville H."/>
            <person name="Read B."/>
            <person name="Rensing S.A."/>
            <person name="Ritter A."/>
            <person name="Rousvoal S."/>
            <person name="Samanta M."/>
            <person name="Samson G."/>
            <person name="Schroeder D.C."/>
            <person name="Segurens B."/>
            <person name="Strittmatter M."/>
            <person name="Tonon T."/>
            <person name="Tregear J.W."/>
            <person name="Valentin K."/>
            <person name="von Dassow P."/>
            <person name="Yamagishi T."/>
            <person name="Van de Peer Y."/>
            <person name="Wincker P."/>
        </authorList>
    </citation>
    <scope>NUCLEOTIDE SEQUENCE [LARGE SCALE GENOMIC DNA]</scope>
    <source>
        <strain evidence="3">Ec32 / CCAP1310/4</strain>
    </source>
</reference>
<dbReference type="AlphaFoldDB" id="D7G2E6"/>
<sequence>MMWANIWKLLGATMLPMFTAGTGLGMTSTTEDGGVIAVRDGVVVQMSSW</sequence>
<dbReference type="EMBL" id="FN649760">
    <property type="protein sequence ID" value="CBJ33380.1"/>
    <property type="molecule type" value="Genomic_DNA"/>
</dbReference>
<dbReference type="Proteomes" id="UP000002630">
    <property type="component" value="Unassembled WGS sequence"/>
</dbReference>
<keyword evidence="3" id="KW-1185">Reference proteome</keyword>
<dbReference type="InParanoid" id="D7G2E6"/>
<evidence type="ECO:0000313" key="2">
    <source>
        <dbReference type="EMBL" id="CBJ33380.1"/>
    </source>
</evidence>